<sequence length="113" mass="12894">MLSIHGALVMEVDDKTIHLVANEQTITLHLSDPTLLIACLELVRALKLNFRYLIRGLDSSSLFRLIITVPSGATITVTERTGWPKRFLPLSIAITNKSYWVKIASRLWQCYRR</sequence>
<evidence type="ECO:0000313" key="1">
    <source>
        <dbReference type="EMBL" id="PSU47832.1"/>
    </source>
</evidence>
<accession>A0A2T3JFY7</accession>
<dbReference type="EMBL" id="PYMJ01000012">
    <property type="protein sequence ID" value="PSU47832.1"/>
    <property type="molecule type" value="Genomic_DNA"/>
</dbReference>
<proteinExistence type="predicted"/>
<name>A0A2T3JFY7_9GAMM</name>
<organism evidence="1 2">
    <name type="scientific">Photobacterium frigidiphilum</name>
    <dbReference type="NCBI Taxonomy" id="264736"/>
    <lineage>
        <taxon>Bacteria</taxon>
        <taxon>Pseudomonadati</taxon>
        <taxon>Pseudomonadota</taxon>
        <taxon>Gammaproteobacteria</taxon>
        <taxon>Vibrionales</taxon>
        <taxon>Vibrionaceae</taxon>
        <taxon>Photobacterium</taxon>
    </lineage>
</organism>
<dbReference type="AlphaFoldDB" id="A0A2T3JFY7"/>
<reference evidence="1 2" key="1">
    <citation type="submission" date="2018-01" db="EMBL/GenBank/DDBJ databases">
        <title>Whole genome sequencing of Histamine producing bacteria.</title>
        <authorList>
            <person name="Butler K."/>
        </authorList>
    </citation>
    <scope>NUCLEOTIDE SEQUENCE [LARGE SCALE GENOMIC DNA]</scope>
    <source>
        <strain evidence="1 2">JCM 12947</strain>
    </source>
</reference>
<dbReference type="RefSeq" id="WP_107243174.1">
    <property type="nucleotide sequence ID" value="NZ_PYMJ01000012.1"/>
</dbReference>
<comment type="caution">
    <text evidence="1">The sequence shown here is derived from an EMBL/GenBank/DDBJ whole genome shotgun (WGS) entry which is preliminary data.</text>
</comment>
<keyword evidence="2" id="KW-1185">Reference proteome</keyword>
<dbReference type="Proteomes" id="UP000240987">
    <property type="component" value="Unassembled WGS sequence"/>
</dbReference>
<dbReference type="OrthoDB" id="5918183at2"/>
<evidence type="ECO:0000313" key="2">
    <source>
        <dbReference type="Proteomes" id="UP000240987"/>
    </source>
</evidence>
<gene>
    <name evidence="1" type="ORF">C9J12_13345</name>
</gene>
<protein>
    <submittedName>
        <fullName evidence="1">Uncharacterized protein</fullName>
    </submittedName>
</protein>